<protein>
    <submittedName>
        <fullName evidence="2">Uncharacterized protein</fullName>
    </submittedName>
</protein>
<accession>H0EV92</accession>
<dbReference type="EMBL" id="AGUE01000189">
    <property type="protein sequence ID" value="EHK97534.1"/>
    <property type="molecule type" value="Genomic_DNA"/>
</dbReference>
<sequence>MYITKMFAFAISLATAISFPVKLEPKSNEVVEIPTEDGRKIFSDVWLLKERLNFS</sequence>
<feature type="signal peptide" evidence="1">
    <location>
        <begin position="1"/>
        <end position="16"/>
    </location>
</feature>
<dbReference type="Proteomes" id="UP000005446">
    <property type="component" value="Unassembled WGS sequence"/>
</dbReference>
<evidence type="ECO:0000313" key="3">
    <source>
        <dbReference type="Proteomes" id="UP000005446"/>
    </source>
</evidence>
<evidence type="ECO:0000256" key="1">
    <source>
        <dbReference type="SAM" id="SignalP"/>
    </source>
</evidence>
<keyword evidence="1" id="KW-0732">Signal</keyword>
<keyword evidence="3" id="KW-1185">Reference proteome</keyword>
<dbReference type="InParanoid" id="H0EV92"/>
<reference evidence="2 3" key="1">
    <citation type="journal article" date="2012" name="Eukaryot. Cell">
        <title>Genome sequence of the fungus Glarea lozoyensis: the first genome sequence of a species from the Helotiaceae family.</title>
        <authorList>
            <person name="Youssar L."/>
            <person name="Gruening B.A."/>
            <person name="Erxleben A."/>
            <person name="Guenther S."/>
            <person name="Huettel W."/>
        </authorList>
    </citation>
    <scope>NUCLEOTIDE SEQUENCE [LARGE SCALE GENOMIC DNA]</scope>
    <source>
        <strain evidence="3">ATCC 74030 / MF5533</strain>
    </source>
</reference>
<evidence type="ECO:0000313" key="2">
    <source>
        <dbReference type="EMBL" id="EHK97534.1"/>
    </source>
</evidence>
<dbReference type="HOGENOM" id="CLU_3032532_0_0_1"/>
<name>H0EV92_GLAL7</name>
<gene>
    <name evidence="2" type="ORF">M7I_6687</name>
</gene>
<proteinExistence type="predicted"/>
<organism evidence="2 3">
    <name type="scientific">Glarea lozoyensis (strain ATCC 74030 / MF5533)</name>
    <dbReference type="NCBI Taxonomy" id="1104152"/>
    <lineage>
        <taxon>Eukaryota</taxon>
        <taxon>Fungi</taxon>
        <taxon>Dikarya</taxon>
        <taxon>Ascomycota</taxon>
        <taxon>Pezizomycotina</taxon>
        <taxon>Leotiomycetes</taxon>
        <taxon>Helotiales</taxon>
        <taxon>Helotiaceae</taxon>
        <taxon>Glarea</taxon>
    </lineage>
</organism>
<comment type="caution">
    <text evidence="2">The sequence shown here is derived from an EMBL/GenBank/DDBJ whole genome shotgun (WGS) entry which is preliminary data.</text>
</comment>
<feature type="chain" id="PRO_5003532586" evidence="1">
    <location>
        <begin position="17"/>
        <end position="55"/>
    </location>
</feature>
<dbReference type="AlphaFoldDB" id="H0EV92"/>